<name>A0ABU5K003_9BACI</name>
<proteinExistence type="predicted"/>
<protein>
    <recommendedName>
        <fullName evidence="3">Butirosin biosynthesis protein H N-terminal domain-containing protein</fullName>
    </recommendedName>
</protein>
<evidence type="ECO:0008006" key="3">
    <source>
        <dbReference type="Google" id="ProtNLM"/>
    </source>
</evidence>
<accession>A0ABU5K003</accession>
<organism evidence="1 2">
    <name type="scientific">Bacillus bingmayongensis</name>
    <dbReference type="NCBI Taxonomy" id="1150157"/>
    <lineage>
        <taxon>Bacteria</taxon>
        <taxon>Bacillati</taxon>
        <taxon>Bacillota</taxon>
        <taxon>Bacilli</taxon>
        <taxon>Bacillales</taxon>
        <taxon>Bacillaceae</taxon>
        <taxon>Bacillus</taxon>
    </lineage>
</organism>
<reference evidence="2" key="1">
    <citation type="submission" date="2023-11" db="EMBL/GenBank/DDBJ databases">
        <title>Genome Sequence of Bacillus pseudomycoides stain BUPM19.</title>
        <authorList>
            <person name="Farhat A."/>
        </authorList>
    </citation>
    <scope>NUCLEOTIDE SEQUENCE [LARGE SCALE GENOMIC DNA]</scope>
    <source>
        <strain evidence="2">BUPM19</strain>
    </source>
</reference>
<keyword evidence="2" id="KW-1185">Reference proteome</keyword>
<evidence type="ECO:0000313" key="1">
    <source>
        <dbReference type="EMBL" id="MDZ5608990.1"/>
    </source>
</evidence>
<dbReference type="RefSeq" id="WP_374218566.1">
    <property type="nucleotide sequence ID" value="NZ_JAXOVW010000045.1"/>
</dbReference>
<sequence length="329" mass="40019">MSVDKQIRHIQPYNDVFYRSCFFNCYFSVVRSFHEELYPYLLNDSYSYVTDKDGYLKMESMSVHNPEKLMNLQGIFTDKQFKNDDLILSLKKDLLQERPIIIWMDMYAQPYRSEYLSKHERNCVLIFGIQENEQKFTILENRYYDNLSYEIRQISFQDVKKGYYGFHDYFNPHHTFHSYAAFYHDSKQKKDNALMFQDREVYFLQNMTKNIKIMFNGLESFKLFINRLHTITNSEKLLQSFNQIMNTKKIEQYRLSYLPSMDKNIIELFNETIQEWEKARYQAAKMFFSESHILDYATRIGEPLERIIQMEKEYLEWLVDACEKERTLL</sequence>
<gene>
    <name evidence="1" type="ORF">U2I54_18435</name>
</gene>
<dbReference type="EMBL" id="JAXOVW010000045">
    <property type="protein sequence ID" value="MDZ5608990.1"/>
    <property type="molecule type" value="Genomic_DNA"/>
</dbReference>
<evidence type="ECO:0000313" key="2">
    <source>
        <dbReference type="Proteomes" id="UP001291930"/>
    </source>
</evidence>
<dbReference type="Proteomes" id="UP001291930">
    <property type="component" value="Unassembled WGS sequence"/>
</dbReference>
<comment type="caution">
    <text evidence="1">The sequence shown here is derived from an EMBL/GenBank/DDBJ whole genome shotgun (WGS) entry which is preliminary data.</text>
</comment>